<feature type="region of interest" description="Disordered" evidence="1">
    <location>
        <begin position="34"/>
        <end position="56"/>
    </location>
</feature>
<reference evidence="2" key="1">
    <citation type="submission" date="2014-09" db="EMBL/GenBank/DDBJ databases">
        <authorList>
            <person name="Magalhaes I.L.F."/>
            <person name="Oliveira U."/>
            <person name="Santos F.R."/>
            <person name="Vidigal T.H.D.A."/>
            <person name="Brescovit A.D."/>
            <person name="Santos A.J."/>
        </authorList>
    </citation>
    <scope>NUCLEOTIDE SEQUENCE</scope>
    <source>
        <tissue evidence="2">Shoot tissue taken approximately 20 cm above the soil surface</tissue>
    </source>
</reference>
<name>A0A0A9D0J8_ARUDO</name>
<accession>A0A0A9D0J8</accession>
<organism evidence="2">
    <name type="scientific">Arundo donax</name>
    <name type="common">Giant reed</name>
    <name type="synonym">Donax arundinaceus</name>
    <dbReference type="NCBI Taxonomy" id="35708"/>
    <lineage>
        <taxon>Eukaryota</taxon>
        <taxon>Viridiplantae</taxon>
        <taxon>Streptophyta</taxon>
        <taxon>Embryophyta</taxon>
        <taxon>Tracheophyta</taxon>
        <taxon>Spermatophyta</taxon>
        <taxon>Magnoliopsida</taxon>
        <taxon>Liliopsida</taxon>
        <taxon>Poales</taxon>
        <taxon>Poaceae</taxon>
        <taxon>PACMAD clade</taxon>
        <taxon>Arundinoideae</taxon>
        <taxon>Arundineae</taxon>
        <taxon>Arundo</taxon>
    </lineage>
</organism>
<reference evidence="2" key="2">
    <citation type="journal article" date="2015" name="Data Brief">
        <title>Shoot transcriptome of the giant reed, Arundo donax.</title>
        <authorList>
            <person name="Barrero R.A."/>
            <person name="Guerrero F.D."/>
            <person name="Moolhuijzen P."/>
            <person name="Goolsby J.A."/>
            <person name="Tidwell J."/>
            <person name="Bellgard S.E."/>
            <person name="Bellgard M.I."/>
        </authorList>
    </citation>
    <scope>NUCLEOTIDE SEQUENCE</scope>
    <source>
        <tissue evidence="2">Shoot tissue taken approximately 20 cm above the soil surface</tissue>
    </source>
</reference>
<protein>
    <submittedName>
        <fullName evidence="2">Uncharacterized protein</fullName>
    </submittedName>
</protein>
<dbReference type="EMBL" id="GBRH01215806">
    <property type="protein sequence ID" value="JAD82089.1"/>
    <property type="molecule type" value="Transcribed_RNA"/>
</dbReference>
<dbReference type="AlphaFoldDB" id="A0A0A9D0J8"/>
<sequence length="56" mass="6155">MLYTNAHYDIIYPYRRDSPLPPINESCSQQTAQCDSLTGVSPSQQTARGDSCSGET</sequence>
<evidence type="ECO:0000313" key="2">
    <source>
        <dbReference type="EMBL" id="JAD82089.1"/>
    </source>
</evidence>
<evidence type="ECO:0000256" key="1">
    <source>
        <dbReference type="SAM" id="MobiDB-lite"/>
    </source>
</evidence>
<proteinExistence type="predicted"/>